<feature type="compositionally biased region" description="Basic and acidic residues" evidence="1">
    <location>
        <begin position="122"/>
        <end position="135"/>
    </location>
</feature>
<proteinExistence type="predicted"/>
<gene>
    <name evidence="2" type="ORF">AVDCRST_MAG38-2987</name>
</gene>
<feature type="compositionally biased region" description="Basic residues" evidence="1">
    <location>
        <begin position="313"/>
        <end position="333"/>
    </location>
</feature>
<organism evidence="2">
    <name type="scientific">uncultured Solirubrobacteraceae bacterium</name>
    <dbReference type="NCBI Taxonomy" id="1162706"/>
    <lineage>
        <taxon>Bacteria</taxon>
        <taxon>Bacillati</taxon>
        <taxon>Actinomycetota</taxon>
        <taxon>Thermoleophilia</taxon>
        <taxon>Solirubrobacterales</taxon>
        <taxon>Solirubrobacteraceae</taxon>
        <taxon>environmental samples</taxon>
    </lineage>
</organism>
<dbReference type="EMBL" id="CADCVJ010000243">
    <property type="protein sequence ID" value="CAA9497260.1"/>
    <property type="molecule type" value="Genomic_DNA"/>
</dbReference>
<feature type="compositionally biased region" description="Basic and acidic residues" evidence="1">
    <location>
        <begin position="234"/>
        <end position="248"/>
    </location>
</feature>
<accession>A0A6J4SNC8</accession>
<feature type="compositionally biased region" description="Basic residues" evidence="1">
    <location>
        <begin position="66"/>
        <end position="81"/>
    </location>
</feature>
<feature type="non-terminal residue" evidence="2">
    <location>
        <position position="369"/>
    </location>
</feature>
<feature type="region of interest" description="Disordered" evidence="1">
    <location>
        <begin position="1"/>
        <end position="259"/>
    </location>
</feature>
<protein>
    <submittedName>
        <fullName evidence="2">Probable low-affinity inorganic phosphate transporter</fullName>
    </submittedName>
</protein>
<feature type="compositionally biased region" description="Low complexity" evidence="1">
    <location>
        <begin position="165"/>
        <end position="184"/>
    </location>
</feature>
<feature type="compositionally biased region" description="Basic residues" evidence="1">
    <location>
        <begin position="207"/>
        <end position="216"/>
    </location>
</feature>
<dbReference type="AlphaFoldDB" id="A0A6J4SNC8"/>
<sequence>GRPARPLDRRRDGARVRLHQRLPRHRQRCRDVDLDPGDAAAHGGDAGRGAQLRRRLRLPGGGGHRREGHRRGRPGHAAHRLRGPDRRDRLEPGHLVVRPPVLLLARPDRRAGRRRAGRRGGARGDRGRPGREGRHSRAARAAARLRSRRGGDPRRLRDRRPPAPRSGGARLPARSDPLRRPLLARARHQRRAEDDGHHLPRPDRGGRGRRRLRRPLLGRLLGRDGHRARHLRRWRADHQDDGHPHHQDGPGAGLRRPGLGRRRHLLGLGRRLPALDDARDLRRDHGRRRRQARVGGALGRGGQHPARLGAHPPGRRRRRGRHLRGGRGARRRWAGPGGGLDLPDRVPRRRLRAALPRRAAERRAGGRGV</sequence>
<feature type="compositionally biased region" description="Basic and acidic residues" evidence="1">
    <location>
        <begin position="82"/>
        <end position="92"/>
    </location>
</feature>
<feature type="compositionally biased region" description="Basic residues" evidence="1">
    <location>
        <begin position="136"/>
        <end position="148"/>
    </location>
</feature>
<feature type="region of interest" description="Disordered" evidence="1">
    <location>
        <begin position="279"/>
        <end position="346"/>
    </location>
</feature>
<feature type="compositionally biased region" description="Basic and acidic residues" evidence="1">
    <location>
        <begin position="1"/>
        <end position="15"/>
    </location>
</feature>
<feature type="compositionally biased region" description="Basic residues" evidence="1">
    <location>
        <begin position="16"/>
        <end position="28"/>
    </location>
</feature>
<name>A0A6J4SNC8_9ACTN</name>
<feature type="non-terminal residue" evidence="2">
    <location>
        <position position="1"/>
    </location>
</feature>
<feature type="compositionally biased region" description="Low complexity" evidence="1">
    <location>
        <begin position="95"/>
        <end position="105"/>
    </location>
</feature>
<feature type="compositionally biased region" description="Basic and acidic residues" evidence="1">
    <location>
        <begin position="191"/>
        <end position="206"/>
    </location>
</feature>
<feature type="compositionally biased region" description="Basic and acidic residues" evidence="1">
    <location>
        <begin position="149"/>
        <end position="161"/>
    </location>
</feature>
<evidence type="ECO:0000256" key="1">
    <source>
        <dbReference type="SAM" id="MobiDB-lite"/>
    </source>
</evidence>
<feature type="compositionally biased region" description="Basic residues" evidence="1">
    <location>
        <begin position="111"/>
        <end position="121"/>
    </location>
</feature>
<reference evidence="2" key="1">
    <citation type="submission" date="2020-02" db="EMBL/GenBank/DDBJ databases">
        <authorList>
            <person name="Meier V. D."/>
        </authorList>
    </citation>
    <scope>NUCLEOTIDE SEQUENCE</scope>
    <source>
        <strain evidence="2">AVDCRST_MAG38</strain>
    </source>
</reference>
<evidence type="ECO:0000313" key="2">
    <source>
        <dbReference type="EMBL" id="CAA9497260.1"/>
    </source>
</evidence>